<reference evidence="3" key="1">
    <citation type="submission" date="2008-03" db="EMBL/GenBank/DDBJ databases">
        <title>Annotation of Ixodes scapularis.</title>
        <authorList>
            <consortium name="Ixodes scapularis Genome Project Consortium"/>
            <person name="Caler E."/>
            <person name="Hannick L.I."/>
            <person name="Bidwell S."/>
            <person name="Joardar V."/>
            <person name="Thiagarajan M."/>
            <person name="Amedeo P."/>
            <person name="Galinsky K.J."/>
            <person name="Schobel S."/>
            <person name="Inman J."/>
            <person name="Hostetler J."/>
            <person name="Miller J."/>
            <person name="Hammond M."/>
            <person name="Megy K."/>
            <person name="Lawson D."/>
            <person name="Kodira C."/>
            <person name="Sutton G."/>
            <person name="Meyer J."/>
            <person name="Hill C.A."/>
            <person name="Birren B."/>
            <person name="Nene V."/>
            <person name="Collins F."/>
            <person name="Alarcon-Chaidez F."/>
            <person name="Wikel S."/>
            <person name="Strausberg R."/>
        </authorList>
    </citation>
    <scope>NUCLEOTIDE SEQUENCE [LARGE SCALE GENOMIC DNA]</scope>
    <source>
        <strain evidence="3">Wikel</strain>
    </source>
</reference>
<dbReference type="EMBL" id="ABJB010784834">
    <property type="status" value="NOT_ANNOTATED_CDS"/>
    <property type="molecule type" value="Genomic_DNA"/>
</dbReference>
<protein>
    <recommendedName>
        <fullName evidence="4">Secreted protein</fullName>
    </recommendedName>
</protein>
<reference evidence="2" key="2">
    <citation type="submission" date="2020-05" db="UniProtKB">
        <authorList>
            <consortium name="EnsemblMetazoa"/>
        </authorList>
    </citation>
    <scope>IDENTIFICATION</scope>
    <source>
        <strain evidence="2">wikel</strain>
    </source>
</reference>
<proteinExistence type="predicted"/>
<name>A0A1S4L8S5_IXOSC</name>
<sequence length="108" mass="12484">MKSNIFIFMATFIAVFFFSVFIITYLHKPGHSFSGTVKPTHMSKTLAGVFTSDFCTATRDVHRYTYSTRHFFSFHKILVSFIHLLCLLTASSPRFPRVLLPNHDRFVS</sequence>
<accession>A0A1S4L8S5</accession>
<feature type="transmembrane region" description="Helical" evidence="1">
    <location>
        <begin position="71"/>
        <end position="90"/>
    </location>
</feature>
<dbReference type="EnsemblMetazoa" id="ISCW010485-RA">
    <property type="protein sequence ID" value="ISCW010485-PA"/>
    <property type="gene ID" value="ISCW010485"/>
</dbReference>
<evidence type="ECO:0000313" key="3">
    <source>
        <dbReference type="Proteomes" id="UP000001555"/>
    </source>
</evidence>
<evidence type="ECO:0000313" key="2">
    <source>
        <dbReference type="EnsemblMetazoa" id="ISCW010485-PA"/>
    </source>
</evidence>
<evidence type="ECO:0008006" key="4">
    <source>
        <dbReference type="Google" id="ProtNLM"/>
    </source>
</evidence>
<dbReference type="PaxDb" id="6945-B7Q591"/>
<dbReference type="Proteomes" id="UP000001555">
    <property type="component" value="Unassembled WGS sequence"/>
</dbReference>
<keyword evidence="3" id="KW-1185">Reference proteome</keyword>
<organism evidence="2 3">
    <name type="scientific">Ixodes scapularis</name>
    <name type="common">Black-legged tick</name>
    <name type="synonym">Deer tick</name>
    <dbReference type="NCBI Taxonomy" id="6945"/>
    <lineage>
        <taxon>Eukaryota</taxon>
        <taxon>Metazoa</taxon>
        <taxon>Ecdysozoa</taxon>
        <taxon>Arthropoda</taxon>
        <taxon>Chelicerata</taxon>
        <taxon>Arachnida</taxon>
        <taxon>Acari</taxon>
        <taxon>Parasitiformes</taxon>
        <taxon>Ixodida</taxon>
        <taxon>Ixodoidea</taxon>
        <taxon>Ixodidae</taxon>
        <taxon>Ixodinae</taxon>
        <taxon>Ixodes</taxon>
    </lineage>
</organism>
<keyword evidence="1" id="KW-1133">Transmembrane helix</keyword>
<dbReference type="VEuPathDB" id="VectorBase:ISCW010485"/>
<dbReference type="HOGENOM" id="CLU_2199845_0_0_1"/>
<evidence type="ECO:0000256" key="1">
    <source>
        <dbReference type="SAM" id="Phobius"/>
    </source>
</evidence>
<keyword evidence="1" id="KW-0812">Transmembrane</keyword>
<dbReference type="VEuPathDB" id="VectorBase:ISCI010485"/>
<feature type="transmembrane region" description="Helical" evidence="1">
    <location>
        <begin position="6"/>
        <end position="26"/>
    </location>
</feature>
<keyword evidence="1" id="KW-0472">Membrane</keyword>